<evidence type="ECO:0000313" key="2">
    <source>
        <dbReference type="EMBL" id="KKO11042.1"/>
    </source>
</evidence>
<dbReference type="CDD" id="cd02440">
    <property type="entry name" value="AdoMet_MTases"/>
    <property type="match status" value="1"/>
</dbReference>
<feature type="domain" description="Methyltransferase" evidence="1">
    <location>
        <begin position="50"/>
        <end position="148"/>
    </location>
</feature>
<dbReference type="EMBL" id="LAZR01000003">
    <property type="protein sequence ID" value="KKO11042.1"/>
    <property type="molecule type" value="Genomic_DNA"/>
</dbReference>
<protein>
    <recommendedName>
        <fullName evidence="1">Methyltransferase domain-containing protein</fullName>
    </recommendedName>
</protein>
<dbReference type="GO" id="GO:0008757">
    <property type="term" value="F:S-adenosylmethionine-dependent methyltransferase activity"/>
    <property type="evidence" value="ECO:0007669"/>
    <property type="project" value="InterPro"/>
</dbReference>
<dbReference type="Gene3D" id="3.40.50.150">
    <property type="entry name" value="Vaccinia Virus protein VP39"/>
    <property type="match status" value="1"/>
</dbReference>
<dbReference type="SUPFAM" id="SSF53335">
    <property type="entry name" value="S-adenosyl-L-methionine-dependent methyltransferases"/>
    <property type="match status" value="1"/>
</dbReference>
<accession>A0A0F9YFT8</accession>
<organism evidence="2">
    <name type="scientific">marine sediment metagenome</name>
    <dbReference type="NCBI Taxonomy" id="412755"/>
    <lineage>
        <taxon>unclassified sequences</taxon>
        <taxon>metagenomes</taxon>
        <taxon>ecological metagenomes</taxon>
    </lineage>
</organism>
<dbReference type="AlphaFoldDB" id="A0A0F9YFT8"/>
<dbReference type="InterPro" id="IPR041698">
    <property type="entry name" value="Methyltransf_25"/>
</dbReference>
<dbReference type="PANTHER" id="PTHR43591:SF24">
    <property type="entry name" value="2-METHOXY-6-POLYPRENYL-1,4-BENZOQUINOL METHYLASE, MITOCHONDRIAL"/>
    <property type="match status" value="1"/>
</dbReference>
<dbReference type="Pfam" id="PF13649">
    <property type="entry name" value="Methyltransf_25"/>
    <property type="match status" value="1"/>
</dbReference>
<comment type="caution">
    <text evidence="2">The sequence shown here is derived from an EMBL/GenBank/DDBJ whole genome shotgun (WGS) entry which is preliminary data.</text>
</comment>
<proteinExistence type="predicted"/>
<gene>
    <name evidence="2" type="ORF">LCGC14_0015170</name>
</gene>
<reference evidence="2" key="1">
    <citation type="journal article" date="2015" name="Nature">
        <title>Complex archaea that bridge the gap between prokaryotes and eukaryotes.</title>
        <authorList>
            <person name="Spang A."/>
            <person name="Saw J.H."/>
            <person name="Jorgensen S.L."/>
            <person name="Zaremba-Niedzwiedzka K."/>
            <person name="Martijn J."/>
            <person name="Lind A.E."/>
            <person name="van Eijk R."/>
            <person name="Schleper C."/>
            <person name="Guy L."/>
            <person name="Ettema T.J."/>
        </authorList>
    </citation>
    <scope>NUCLEOTIDE SEQUENCE</scope>
</reference>
<sequence length="246" mass="27003">MSRFKSRHIFPQAILGPVAALYEKVAVPGLSAFHRQVAAAVAGELAGGRVLDVGTGPGRLLIEIARLGPDLELTGVDLSRRMLSIARSAIDRDAGDRAGDVRLVRGDVAALPFPDDAFDLVVSTLSLHHWRHRARGLQECLRVTAPGGQCWIYDLRTDVPAKRHAELVAASGLRRWALGWIFRFHGVKPSDVESQTVAQWLGAGAKVHTEQHEAYLKLHLRKPLPKRLHMDRADDASPVNYMVESA</sequence>
<evidence type="ECO:0000259" key="1">
    <source>
        <dbReference type="Pfam" id="PF13649"/>
    </source>
</evidence>
<dbReference type="PANTHER" id="PTHR43591">
    <property type="entry name" value="METHYLTRANSFERASE"/>
    <property type="match status" value="1"/>
</dbReference>
<dbReference type="InterPro" id="IPR029063">
    <property type="entry name" value="SAM-dependent_MTases_sf"/>
</dbReference>
<name>A0A0F9YFT8_9ZZZZ</name>